<name>X0VMV0_9ZZZZ</name>
<dbReference type="AlphaFoldDB" id="X0VMV0"/>
<accession>X0VMV0</accession>
<dbReference type="EMBL" id="BARS01039508">
    <property type="protein sequence ID" value="GAG19719.1"/>
    <property type="molecule type" value="Genomic_DNA"/>
</dbReference>
<organism evidence="1">
    <name type="scientific">marine sediment metagenome</name>
    <dbReference type="NCBI Taxonomy" id="412755"/>
    <lineage>
        <taxon>unclassified sequences</taxon>
        <taxon>metagenomes</taxon>
        <taxon>ecological metagenomes</taxon>
    </lineage>
</organism>
<evidence type="ECO:0000313" key="1">
    <source>
        <dbReference type="EMBL" id="GAG19719.1"/>
    </source>
</evidence>
<feature type="non-terminal residue" evidence="1">
    <location>
        <position position="1"/>
    </location>
</feature>
<reference evidence="1" key="1">
    <citation type="journal article" date="2014" name="Front. Microbiol.">
        <title>High frequency of phylogenetically diverse reductive dehalogenase-homologous genes in deep subseafloor sedimentary metagenomes.</title>
        <authorList>
            <person name="Kawai M."/>
            <person name="Futagami T."/>
            <person name="Toyoda A."/>
            <person name="Takaki Y."/>
            <person name="Nishi S."/>
            <person name="Hori S."/>
            <person name="Arai W."/>
            <person name="Tsubouchi T."/>
            <person name="Morono Y."/>
            <person name="Uchiyama I."/>
            <person name="Ito T."/>
            <person name="Fujiyama A."/>
            <person name="Inagaki F."/>
            <person name="Takami H."/>
        </authorList>
    </citation>
    <scope>NUCLEOTIDE SEQUENCE</scope>
    <source>
        <strain evidence="1">Expedition CK06-06</strain>
    </source>
</reference>
<protein>
    <submittedName>
        <fullName evidence="1">Uncharacterized protein</fullName>
    </submittedName>
</protein>
<comment type="caution">
    <text evidence="1">The sequence shown here is derived from an EMBL/GenBank/DDBJ whole genome shotgun (WGS) entry which is preliminary data.</text>
</comment>
<gene>
    <name evidence="1" type="ORF">S01H1_60321</name>
</gene>
<proteinExistence type="predicted"/>
<sequence>ASPTPIPAKRLLVLWRGWLARERQLPLRLISCYNLAVMGFGRETTLAAMS</sequence>